<dbReference type="RefSeq" id="WP_109827515.1">
    <property type="nucleotide sequence ID" value="NZ_CP029494.1"/>
</dbReference>
<reference evidence="1 2" key="1">
    <citation type="submission" date="2018-05" db="EMBL/GenBank/DDBJ databases">
        <title>Complete Genome Sequence of Deinococcus sp. strain 17bor-2.</title>
        <authorList>
            <person name="Srinivasan S."/>
        </authorList>
    </citation>
    <scope>NUCLEOTIDE SEQUENCE [LARGE SCALE GENOMIC DNA]</scope>
    <source>
        <strain evidence="1 2">17bor-2</strain>
    </source>
</reference>
<keyword evidence="2" id="KW-1185">Reference proteome</keyword>
<evidence type="ECO:0000313" key="2">
    <source>
        <dbReference type="Proteomes" id="UP000245368"/>
    </source>
</evidence>
<dbReference type="KEGG" id="dez:DKM44_11585"/>
<gene>
    <name evidence="1" type="ORF">DKM44_11585</name>
</gene>
<accession>A0A2Z3JF23</accession>
<name>A0A2Z3JF23_9DEIO</name>
<dbReference type="PROSITE" id="PS51257">
    <property type="entry name" value="PROKAR_LIPOPROTEIN"/>
    <property type="match status" value="1"/>
</dbReference>
<dbReference type="Proteomes" id="UP000245368">
    <property type="component" value="Chromosome"/>
</dbReference>
<organism evidence="1 2">
    <name type="scientific">Deinococcus irradiatisoli</name>
    <dbReference type="NCBI Taxonomy" id="2202254"/>
    <lineage>
        <taxon>Bacteria</taxon>
        <taxon>Thermotogati</taxon>
        <taxon>Deinococcota</taxon>
        <taxon>Deinococci</taxon>
        <taxon>Deinococcales</taxon>
        <taxon>Deinococcaceae</taxon>
        <taxon>Deinococcus</taxon>
    </lineage>
</organism>
<dbReference type="OrthoDB" id="64902at2"/>
<evidence type="ECO:0000313" key="1">
    <source>
        <dbReference type="EMBL" id="AWN23787.1"/>
    </source>
</evidence>
<dbReference type="EMBL" id="CP029494">
    <property type="protein sequence ID" value="AWN23787.1"/>
    <property type="molecule type" value="Genomic_DNA"/>
</dbReference>
<sequence length="218" mass="22999">MSPARLLLLPLLCVLLSGCLRLPAIEPRTLSFRAGPAGSPIVAADLLVSGVVPADKLLSIPEALSRAPEGSLLLVCWKDTALINFWGPCSHVARKMGPGLMADQPGLSQRAGLRSTDVLLRRYAVIVIDTGVRPEQLSALEVKVKQLEGQLYSVSGAPDTSYCSDYQNALQRAVGLPDVIPFSKGWNALLPSDALKVPGARVLWVGVNEAASSPGGNV</sequence>
<proteinExistence type="predicted"/>
<dbReference type="AlphaFoldDB" id="A0A2Z3JF23"/>
<protein>
    <submittedName>
        <fullName evidence="1">Uncharacterized protein</fullName>
    </submittedName>
</protein>